<evidence type="ECO:0000256" key="3">
    <source>
        <dbReference type="ARBA" id="ARBA00010345"/>
    </source>
</evidence>
<dbReference type="PANTHER" id="PTHR28650:SF1">
    <property type="entry name" value="PHOSPHATIDYLINOSITOL-GLYCAN BIOSYNTHESIS CLASS X PROTEIN"/>
    <property type="match status" value="1"/>
</dbReference>
<reference evidence="11" key="1">
    <citation type="journal article" date="2022" name="IScience">
        <title>Evolution of zygomycete secretomes and the origins of terrestrial fungal ecologies.</title>
        <authorList>
            <person name="Chang Y."/>
            <person name="Wang Y."/>
            <person name="Mondo S."/>
            <person name="Ahrendt S."/>
            <person name="Andreopoulos W."/>
            <person name="Barry K."/>
            <person name="Beard J."/>
            <person name="Benny G.L."/>
            <person name="Blankenship S."/>
            <person name="Bonito G."/>
            <person name="Cuomo C."/>
            <person name="Desiro A."/>
            <person name="Gervers K.A."/>
            <person name="Hundley H."/>
            <person name="Kuo A."/>
            <person name="LaButti K."/>
            <person name="Lang B.F."/>
            <person name="Lipzen A."/>
            <person name="O'Donnell K."/>
            <person name="Pangilinan J."/>
            <person name="Reynolds N."/>
            <person name="Sandor L."/>
            <person name="Smith M.E."/>
            <person name="Tsang A."/>
            <person name="Grigoriev I.V."/>
            <person name="Stajich J.E."/>
            <person name="Spatafora J.W."/>
        </authorList>
    </citation>
    <scope>NUCLEOTIDE SEQUENCE</scope>
    <source>
        <strain evidence="11">RSA 2281</strain>
    </source>
</reference>
<proteinExistence type="inferred from homology"/>
<accession>A0AAD5P8T5</accession>
<comment type="function">
    <text evidence="10">Required for proper folding and/or the stability of a subset of proteins in the endoplasmic reticulum. Component of glycosylphosphatidylinositol-mannosyltransferase 1 which transfers the first of the 4 mannoses in the GPI-anchor precursors during GPI-anchor biosynthesis. Probably acts by stabilizing the mannosyltransferase GPI14.</text>
</comment>
<dbReference type="GO" id="GO:0005789">
    <property type="term" value="C:endoplasmic reticulum membrane"/>
    <property type="evidence" value="ECO:0007669"/>
    <property type="project" value="UniProtKB-SubCell"/>
</dbReference>
<evidence type="ECO:0000256" key="1">
    <source>
        <dbReference type="ARBA" id="ARBA00004389"/>
    </source>
</evidence>
<dbReference type="AlphaFoldDB" id="A0AAD5P8T5"/>
<evidence type="ECO:0000313" key="11">
    <source>
        <dbReference type="EMBL" id="KAI9247507.1"/>
    </source>
</evidence>
<dbReference type="EMBL" id="JAIXMP010000042">
    <property type="protein sequence ID" value="KAI9247507.1"/>
    <property type="molecule type" value="Genomic_DNA"/>
</dbReference>
<evidence type="ECO:0000256" key="7">
    <source>
        <dbReference type="ARBA" id="ARBA00022989"/>
    </source>
</evidence>
<comment type="subcellular location">
    <subcellularLocation>
        <location evidence="1 10">Endoplasmic reticulum membrane</location>
        <topology evidence="1 10">Single-pass membrane protein</topology>
    </subcellularLocation>
</comment>
<dbReference type="SMART" id="SM00780">
    <property type="entry name" value="PIG-X"/>
    <property type="match status" value="1"/>
</dbReference>
<organism evidence="11 12">
    <name type="scientific">Phascolomyces articulosus</name>
    <dbReference type="NCBI Taxonomy" id="60185"/>
    <lineage>
        <taxon>Eukaryota</taxon>
        <taxon>Fungi</taxon>
        <taxon>Fungi incertae sedis</taxon>
        <taxon>Mucoromycota</taxon>
        <taxon>Mucoromycotina</taxon>
        <taxon>Mucoromycetes</taxon>
        <taxon>Mucorales</taxon>
        <taxon>Lichtheimiaceae</taxon>
        <taxon>Phascolomyces</taxon>
    </lineage>
</organism>
<evidence type="ECO:0000256" key="2">
    <source>
        <dbReference type="ARBA" id="ARBA00004687"/>
    </source>
</evidence>
<keyword evidence="9" id="KW-0325">Glycoprotein</keyword>
<reference evidence="11" key="2">
    <citation type="submission" date="2023-02" db="EMBL/GenBank/DDBJ databases">
        <authorList>
            <consortium name="DOE Joint Genome Institute"/>
            <person name="Mondo S.J."/>
            <person name="Chang Y."/>
            <person name="Wang Y."/>
            <person name="Ahrendt S."/>
            <person name="Andreopoulos W."/>
            <person name="Barry K."/>
            <person name="Beard J."/>
            <person name="Benny G.L."/>
            <person name="Blankenship S."/>
            <person name="Bonito G."/>
            <person name="Cuomo C."/>
            <person name="Desiro A."/>
            <person name="Gervers K.A."/>
            <person name="Hundley H."/>
            <person name="Kuo A."/>
            <person name="LaButti K."/>
            <person name="Lang B.F."/>
            <person name="Lipzen A."/>
            <person name="O'Donnell K."/>
            <person name="Pangilinan J."/>
            <person name="Reynolds N."/>
            <person name="Sandor L."/>
            <person name="Smith M.W."/>
            <person name="Tsang A."/>
            <person name="Grigoriev I.V."/>
            <person name="Stajich J.E."/>
            <person name="Spatafora J.W."/>
        </authorList>
    </citation>
    <scope>NUCLEOTIDE SEQUENCE</scope>
    <source>
        <strain evidence="11">RSA 2281</strain>
    </source>
</reference>
<gene>
    <name evidence="11" type="ORF">BDA99DRAFT_526053</name>
</gene>
<comment type="caution">
    <text evidence="11">The sequence shown here is derived from an EMBL/GenBank/DDBJ whole genome shotgun (WGS) entry which is preliminary data.</text>
</comment>
<keyword evidence="5 10" id="KW-0812">Transmembrane</keyword>
<comment type="pathway">
    <text evidence="2 10">Glycolipid biosynthesis; glycosylphosphatidylinositol-anchor biosynthesis.</text>
</comment>
<dbReference type="InterPro" id="IPR040039">
    <property type="entry name" value="PIGX"/>
</dbReference>
<sequence>MDQVQVSWHFENAGNLHPHIITKLESIPPSQQHPSEEESSSNCSLDIVYQLPASVFVDPNQIPNNIYVFGETDLEAPLEHVKEPRGSTIIIRQKQWHHEDIDLPIHLRYQRPSSFEMYRSIVIPKPRAGWFCLKNSIAKSSLNNVKKNYLGSLLPPLQDTLIPTHRMNPDMVTFQEIPIVTQGAGEGKDYMELHVPVGRTQEADMVQMGTMVAVVACTLWIILATWKSITKRRRYDAKGKRRRSE</sequence>
<dbReference type="Pfam" id="PF08320">
    <property type="entry name" value="PIG-X"/>
    <property type="match status" value="1"/>
</dbReference>
<dbReference type="PANTHER" id="PTHR28650">
    <property type="entry name" value="PHOSPHATIDYLINOSITOL-GLYCAN BIOSYNTHESIS CLASS X PROTEIN"/>
    <property type="match status" value="1"/>
</dbReference>
<evidence type="ECO:0000256" key="10">
    <source>
        <dbReference type="RuleBase" id="RU366056"/>
    </source>
</evidence>
<keyword evidence="4 10" id="KW-0337">GPI-anchor biosynthesis</keyword>
<protein>
    <recommendedName>
        <fullName evidence="10">Protein PBN1</fullName>
    </recommendedName>
</protein>
<evidence type="ECO:0000256" key="6">
    <source>
        <dbReference type="ARBA" id="ARBA00022824"/>
    </source>
</evidence>
<dbReference type="InterPro" id="IPR013233">
    <property type="entry name" value="PIG-X/PBN1"/>
</dbReference>
<evidence type="ECO:0000256" key="8">
    <source>
        <dbReference type="ARBA" id="ARBA00023136"/>
    </source>
</evidence>
<keyword evidence="7 10" id="KW-1133">Transmembrane helix</keyword>
<evidence type="ECO:0000256" key="4">
    <source>
        <dbReference type="ARBA" id="ARBA00022502"/>
    </source>
</evidence>
<keyword evidence="6 10" id="KW-0256">Endoplasmic reticulum</keyword>
<evidence type="ECO:0000313" key="12">
    <source>
        <dbReference type="Proteomes" id="UP001209540"/>
    </source>
</evidence>
<keyword evidence="12" id="KW-1185">Reference proteome</keyword>
<keyword evidence="8 10" id="KW-0472">Membrane</keyword>
<evidence type="ECO:0000256" key="9">
    <source>
        <dbReference type="ARBA" id="ARBA00023180"/>
    </source>
</evidence>
<dbReference type="GO" id="GO:0006506">
    <property type="term" value="P:GPI anchor biosynthetic process"/>
    <property type="evidence" value="ECO:0007669"/>
    <property type="project" value="UniProtKB-KW"/>
</dbReference>
<name>A0AAD5P8T5_9FUNG</name>
<evidence type="ECO:0000256" key="5">
    <source>
        <dbReference type="ARBA" id="ARBA00022692"/>
    </source>
</evidence>
<comment type="similarity">
    <text evidence="3 10">Belongs to the PIGX family.</text>
</comment>
<feature type="transmembrane region" description="Helical" evidence="10">
    <location>
        <begin position="205"/>
        <end position="226"/>
    </location>
</feature>
<dbReference type="Proteomes" id="UP001209540">
    <property type="component" value="Unassembled WGS sequence"/>
</dbReference>